<keyword evidence="1" id="KW-1133">Transmembrane helix</keyword>
<accession>A0A6I8PG68</accession>
<reference evidence="2 3" key="1">
    <citation type="journal article" date="2008" name="Nature">
        <title>Genome analysis of the platypus reveals unique signatures of evolution.</title>
        <authorList>
            <person name="Warren W.C."/>
            <person name="Hillier L.W."/>
            <person name="Marshall Graves J.A."/>
            <person name="Birney E."/>
            <person name="Ponting C.P."/>
            <person name="Grutzner F."/>
            <person name="Belov K."/>
            <person name="Miller W."/>
            <person name="Clarke L."/>
            <person name="Chinwalla A.T."/>
            <person name="Yang S.P."/>
            <person name="Heger A."/>
            <person name="Locke D.P."/>
            <person name="Miethke P."/>
            <person name="Waters P.D."/>
            <person name="Veyrunes F."/>
            <person name="Fulton L."/>
            <person name="Fulton B."/>
            <person name="Graves T."/>
            <person name="Wallis J."/>
            <person name="Puente X.S."/>
            <person name="Lopez-Otin C."/>
            <person name="Ordonez G.R."/>
            <person name="Eichler E.E."/>
            <person name="Chen L."/>
            <person name="Cheng Z."/>
            <person name="Deakin J.E."/>
            <person name="Alsop A."/>
            <person name="Thompson K."/>
            <person name="Kirby P."/>
            <person name="Papenfuss A.T."/>
            <person name="Wakefield M.J."/>
            <person name="Olender T."/>
            <person name="Lancet D."/>
            <person name="Huttley G.A."/>
            <person name="Smit A.F."/>
            <person name="Pask A."/>
            <person name="Temple-Smith P."/>
            <person name="Batzer M.A."/>
            <person name="Walker J.A."/>
            <person name="Konkel M.K."/>
            <person name="Harris R.S."/>
            <person name="Whittington C.M."/>
            <person name="Wong E.S."/>
            <person name="Gemmell N.J."/>
            <person name="Buschiazzo E."/>
            <person name="Vargas Jentzsch I.M."/>
            <person name="Merkel A."/>
            <person name="Schmitz J."/>
            <person name="Zemann A."/>
            <person name="Churakov G."/>
            <person name="Kriegs J.O."/>
            <person name="Brosius J."/>
            <person name="Murchison E.P."/>
            <person name="Sachidanandam R."/>
            <person name="Smith C."/>
            <person name="Hannon G.J."/>
            <person name="Tsend-Ayush E."/>
            <person name="McMillan D."/>
            <person name="Attenborough R."/>
            <person name="Rens W."/>
            <person name="Ferguson-Smith M."/>
            <person name="Lefevre C.M."/>
            <person name="Sharp J.A."/>
            <person name="Nicholas K.R."/>
            <person name="Ray D.A."/>
            <person name="Kube M."/>
            <person name="Reinhardt R."/>
            <person name="Pringle T.H."/>
            <person name="Taylor J."/>
            <person name="Jones R.C."/>
            <person name="Nixon B."/>
            <person name="Dacheux J.L."/>
            <person name="Niwa H."/>
            <person name="Sekita Y."/>
            <person name="Huang X."/>
            <person name="Stark A."/>
            <person name="Kheradpour P."/>
            <person name="Kellis M."/>
            <person name="Flicek P."/>
            <person name="Chen Y."/>
            <person name="Webber C."/>
            <person name="Hardison R."/>
            <person name="Nelson J."/>
            <person name="Hallsworth-Pepin K."/>
            <person name="Delehaunty K."/>
            <person name="Markovic C."/>
            <person name="Minx P."/>
            <person name="Feng Y."/>
            <person name="Kremitzki C."/>
            <person name="Mitreva M."/>
            <person name="Glasscock J."/>
            <person name="Wylie T."/>
            <person name="Wohldmann P."/>
            <person name="Thiru P."/>
            <person name="Nhan M.N."/>
            <person name="Pohl C.S."/>
            <person name="Smith S.M."/>
            <person name="Hou S."/>
            <person name="Nefedov M."/>
            <person name="de Jong P.J."/>
            <person name="Renfree M.B."/>
            <person name="Mardis E.R."/>
            <person name="Wilson R.K."/>
        </authorList>
    </citation>
    <scope>NUCLEOTIDE SEQUENCE [LARGE SCALE GENOMIC DNA]</scope>
    <source>
        <strain evidence="2 3">Glennie</strain>
    </source>
</reference>
<protein>
    <submittedName>
        <fullName evidence="2">Small integral membrane protein 28</fullName>
    </submittedName>
</protein>
<keyword evidence="1" id="KW-0472">Membrane</keyword>
<name>A0A6I8PG68_ORNAN</name>
<feature type="transmembrane region" description="Helical" evidence="1">
    <location>
        <begin position="52"/>
        <end position="73"/>
    </location>
</feature>
<evidence type="ECO:0000313" key="3">
    <source>
        <dbReference type="Proteomes" id="UP000002279"/>
    </source>
</evidence>
<dbReference type="InParanoid" id="A0A6I8PG68"/>
<dbReference type="Ensembl" id="ENSOANT00000056528.1">
    <property type="protein sequence ID" value="ENSOANP00000051672.1"/>
    <property type="gene ID" value="ENSOANG00000036691.1"/>
</dbReference>
<evidence type="ECO:0000313" key="2">
    <source>
        <dbReference type="Ensembl" id="ENSOANP00000051672.1"/>
    </source>
</evidence>
<dbReference type="Proteomes" id="UP000002279">
    <property type="component" value="Chromosome 2"/>
</dbReference>
<keyword evidence="1" id="KW-0812">Transmembrane</keyword>
<keyword evidence="3" id="KW-1185">Reference proteome</keyword>
<gene>
    <name evidence="2" type="primary">SMIM28</name>
</gene>
<dbReference type="GeneTree" id="ENSGT00740000116829"/>
<sequence length="154" mass="17516">MRWLLGSNWRKFEHADRETYDWLPSEPSLPLLETQLQSTNKISSTKEDIEPFLCIILPATILLFLAFLLLFLYHRCKHQQPPGQIFSIDVPEGSPQQDGTDFLSALPWTSEQSFHYSTLLPEASFIMLSLPPSYEEATMKTTEELGVAQIGASL</sequence>
<organism evidence="2 3">
    <name type="scientific">Ornithorhynchus anatinus</name>
    <name type="common">Duckbill platypus</name>
    <dbReference type="NCBI Taxonomy" id="9258"/>
    <lineage>
        <taxon>Eukaryota</taxon>
        <taxon>Metazoa</taxon>
        <taxon>Chordata</taxon>
        <taxon>Craniata</taxon>
        <taxon>Vertebrata</taxon>
        <taxon>Euteleostomi</taxon>
        <taxon>Mammalia</taxon>
        <taxon>Monotremata</taxon>
        <taxon>Ornithorhynchidae</taxon>
        <taxon>Ornithorhynchus</taxon>
    </lineage>
</organism>
<dbReference type="AlphaFoldDB" id="A0A6I8PG68"/>
<dbReference type="OMA" id="RGTYEWL"/>
<reference evidence="2" key="2">
    <citation type="submission" date="2025-08" db="UniProtKB">
        <authorList>
            <consortium name="Ensembl"/>
        </authorList>
    </citation>
    <scope>IDENTIFICATION</scope>
    <source>
        <strain evidence="2">Glennie</strain>
    </source>
</reference>
<reference evidence="2" key="3">
    <citation type="submission" date="2025-09" db="UniProtKB">
        <authorList>
            <consortium name="Ensembl"/>
        </authorList>
    </citation>
    <scope>IDENTIFICATION</scope>
    <source>
        <strain evidence="2">Glennie</strain>
    </source>
</reference>
<dbReference type="Bgee" id="ENSOANG00000036691">
    <property type="expression patterns" value="Expressed in adult mammalian kidney and 1 other cell type or tissue"/>
</dbReference>
<proteinExistence type="predicted"/>
<evidence type="ECO:0000256" key="1">
    <source>
        <dbReference type="SAM" id="Phobius"/>
    </source>
</evidence>